<reference evidence="5 6" key="1">
    <citation type="submission" date="2021-01" db="EMBL/GenBank/DDBJ databases">
        <title>FDA dAtabase for Regulatory Grade micrObial Sequences (FDA-ARGOS): Supporting development and validation of Infectious Disease Dx tests.</title>
        <authorList>
            <person name="Sproer C."/>
            <person name="Gronow S."/>
            <person name="Severitt S."/>
            <person name="Schroder I."/>
            <person name="Tallon L."/>
            <person name="Sadzewicz L."/>
            <person name="Zhao X."/>
            <person name="Boylan J."/>
            <person name="Ott S."/>
            <person name="Bowen H."/>
            <person name="Vavikolanu K."/>
            <person name="Mehta A."/>
            <person name="Aluvathingal J."/>
            <person name="Nadendla S."/>
            <person name="Lowell S."/>
            <person name="Myers T."/>
            <person name="Yan Y."/>
            <person name="Sichtig H."/>
        </authorList>
    </citation>
    <scope>NUCLEOTIDE SEQUENCE [LARGE SCALE GENOMIC DNA]</scope>
    <source>
        <strain evidence="5 6">FDAARGOS_1131</strain>
    </source>
</reference>
<feature type="domain" description="Type I restriction modification DNA specificity" evidence="4">
    <location>
        <begin position="216"/>
        <end position="375"/>
    </location>
</feature>
<dbReference type="AlphaFoldDB" id="A0A9Q6ZJK6"/>
<feature type="domain" description="Type I restriction modification DNA specificity" evidence="4">
    <location>
        <begin position="8"/>
        <end position="189"/>
    </location>
</feature>
<evidence type="ECO:0000259" key="4">
    <source>
        <dbReference type="Pfam" id="PF01420"/>
    </source>
</evidence>
<dbReference type="SUPFAM" id="SSF116734">
    <property type="entry name" value="DNA methylase specificity domain"/>
    <property type="match status" value="2"/>
</dbReference>
<dbReference type="GO" id="GO:0009307">
    <property type="term" value="P:DNA restriction-modification system"/>
    <property type="evidence" value="ECO:0007669"/>
    <property type="project" value="UniProtKB-KW"/>
</dbReference>
<evidence type="ECO:0000256" key="3">
    <source>
        <dbReference type="ARBA" id="ARBA00023125"/>
    </source>
</evidence>
<evidence type="ECO:0000256" key="1">
    <source>
        <dbReference type="ARBA" id="ARBA00010923"/>
    </source>
</evidence>
<dbReference type="PANTHER" id="PTHR30408:SF13">
    <property type="entry name" value="TYPE I RESTRICTION ENZYME HINDI SPECIFICITY SUBUNIT"/>
    <property type="match status" value="1"/>
</dbReference>
<dbReference type="CDD" id="cd17255">
    <property type="entry name" value="RMtype1_S_Fco49512ORF2615P-TRD2-CR2_like"/>
    <property type="match status" value="1"/>
</dbReference>
<dbReference type="GO" id="GO:0003677">
    <property type="term" value="F:DNA binding"/>
    <property type="evidence" value="ECO:0007669"/>
    <property type="project" value="UniProtKB-KW"/>
</dbReference>
<comment type="similarity">
    <text evidence="1">Belongs to the type-I restriction system S methylase family.</text>
</comment>
<keyword evidence="5" id="KW-0255">Endonuclease</keyword>
<protein>
    <submittedName>
        <fullName evidence="5">Restriction endonuclease subunit S</fullName>
    </submittedName>
</protein>
<proteinExistence type="inferred from homology"/>
<keyword evidence="5" id="KW-0378">Hydrolase</keyword>
<dbReference type="PANTHER" id="PTHR30408">
    <property type="entry name" value="TYPE-1 RESTRICTION ENZYME ECOKI SPECIFICITY PROTEIN"/>
    <property type="match status" value="1"/>
</dbReference>
<gene>
    <name evidence="5" type="ORF">I6I88_07590</name>
</gene>
<sequence length="388" mass="43942">MRFPGFEEEWKTKKLGDLLEFKNGINATKEQYGNGYKFINVLDILSNEFITYDKIIGSVNVTNEIINKFPVNYGDILFQRSSETREEVGTTSVYLDKHKTATFGGFVIRGKQIGEYEPIFLNKALKTSFVRNQITSKSGGSTRYNVGQEILASVTLSLPSIIEQQKIASFLSLIDERITTQNKIIEELETLKTSISKKIFSQNLRFKDNNGNEFSRWEFKEIGDVFTITRGNVLSMSLLSNDKDNENNYPVYSSQTKNKGLAGYYNNFIFENAITWTTDGANAGDVNYREGKFYCTNVCGVLLNSNGNANHCIAELINSVSHKYVSYVGNPKLMNGTMSSIVIPFPSIQEQQKISNILVSLNTKIDIENTFLQKLDNQKKYLLDNLFV</sequence>
<dbReference type="InterPro" id="IPR044946">
    <property type="entry name" value="Restrct_endonuc_typeI_TRD_sf"/>
</dbReference>
<evidence type="ECO:0000313" key="6">
    <source>
        <dbReference type="Proteomes" id="UP000596202"/>
    </source>
</evidence>
<evidence type="ECO:0000256" key="2">
    <source>
        <dbReference type="ARBA" id="ARBA00022747"/>
    </source>
</evidence>
<dbReference type="RefSeq" id="WP_002992214.1">
    <property type="nucleotide sequence ID" value="NZ_CP068108.1"/>
</dbReference>
<dbReference type="REBASE" id="496688">
    <property type="entry name" value="S2.Mod1131ORF7580P"/>
</dbReference>
<dbReference type="Gene3D" id="3.90.220.20">
    <property type="entry name" value="DNA methylase specificity domains"/>
    <property type="match status" value="2"/>
</dbReference>
<dbReference type="Pfam" id="PF01420">
    <property type="entry name" value="Methylase_S"/>
    <property type="match status" value="2"/>
</dbReference>
<dbReference type="EMBL" id="CP068108">
    <property type="protein sequence ID" value="QQU01589.1"/>
    <property type="molecule type" value="Genomic_DNA"/>
</dbReference>
<evidence type="ECO:0000313" key="5">
    <source>
        <dbReference type="EMBL" id="QQU01589.1"/>
    </source>
</evidence>
<dbReference type="InterPro" id="IPR000055">
    <property type="entry name" value="Restrct_endonuc_typeI_TRD"/>
</dbReference>
<accession>A0A9Q6ZJK6</accession>
<dbReference type="GeneID" id="93527512"/>
<dbReference type="Gene3D" id="1.10.287.1120">
    <property type="entry name" value="Bipartite methylase S protein"/>
    <property type="match status" value="1"/>
</dbReference>
<organism evidence="5 6">
    <name type="scientific">Myroides odoratus</name>
    <name type="common">Flavobacterium odoratum</name>
    <dbReference type="NCBI Taxonomy" id="256"/>
    <lineage>
        <taxon>Bacteria</taxon>
        <taxon>Pseudomonadati</taxon>
        <taxon>Bacteroidota</taxon>
        <taxon>Flavobacteriia</taxon>
        <taxon>Flavobacteriales</taxon>
        <taxon>Flavobacteriaceae</taxon>
        <taxon>Myroides</taxon>
    </lineage>
</organism>
<keyword evidence="3" id="KW-0238">DNA-binding</keyword>
<name>A0A9Q6ZJK6_MYROD</name>
<keyword evidence="2" id="KW-0680">Restriction system</keyword>
<dbReference type="InterPro" id="IPR052021">
    <property type="entry name" value="Type-I_RS_S_subunit"/>
</dbReference>
<dbReference type="Proteomes" id="UP000596202">
    <property type="component" value="Chromosome"/>
</dbReference>
<dbReference type="CDD" id="cd17517">
    <property type="entry name" value="RMtype1_S_EcoKI_StySPI-TRD2-CR2_like"/>
    <property type="match status" value="1"/>
</dbReference>
<dbReference type="GO" id="GO:0004519">
    <property type="term" value="F:endonuclease activity"/>
    <property type="evidence" value="ECO:0007669"/>
    <property type="project" value="UniProtKB-KW"/>
</dbReference>
<keyword evidence="5" id="KW-0540">Nuclease</keyword>